<organism evidence="1 2">
    <name type="scientific">Lentinula boryana</name>
    <dbReference type="NCBI Taxonomy" id="40481"/>
    <lineage>
        <taxon>Eukaryota</taxon>
        <taxon>Fungi</taxon>
        <taxon>Dikarya</taxon>
        <taxon>Basidiomycota</taxon>
        <taxon>Agaricomycotina</taxon>
        <taxon>Agaricomycetes</taxon>
        <taxon>Agaricomycetidae</taxon>
        <taxon>Agaricales</taxon>
        <taxon>Marasmiineae</taxon>
        <taxon>Omphalotaceae</taxon>
        <taxon>Lentinula</taxon>
    </lineage>
</organism>
<proteinExistence type="predicted"/>
<reference evidence="1" key="1">
    <citation type="submission" date="2022-08" db="EMBL/GenBank/DDBJ databases">
        <authorList>
            <consortium name="DOE Joint Genome Institute"/>
            <person name="Min B."/>
            <person name="Riley R."/>
            <person name="Sierra-Patev S."/>
            <person name="Naranjo-Ortiz M."/>
            <person name="Looney B."/>
            <person name="Konkel Z."/>
            <person name="Slot J.C."/>
            <person name="Sakamoto Y."/>
            <person name="Steenwyk J.L."/>
            <person name="Rokas A."/>
            <person name="Carro J."/>
            <person name="Camarero S."/>
            <person name="Ferreira P."/>
            <person name="Molpeceres G."/>
            <person name="Ruiz-Duenas F.J."/>
            <person name="Serrano A."/>
            <person name="Henrissat B."/>
            <person name="Drula E."/>
            <person name="Hughes K.W."/>
            <person name="Mata J.L."/>
            <person name="Ishikawa N.K."/>
            <person name="Vargas-Isla R."/>
            <person name="Ushijima S."/>
            <person name="Smith C.A."/>
            <person name="Ahrendt S."/>
            <person name="Andreopoulos W."/>
            <person name="He G."/>
            <person name="Labutti K."/>
            <person name="Lipzen A."/>
            <person name="Ng V."/>
            <person name="Sandor L."/>
            <person name="Barry K."/>
            <person name="Martinez A.T."/>
            <person name="Xiao Y."/>
            <person name="Gibbons J.G."/>
            <person name="Terashima K."/>
            <person name="Hibbett D.S."/>
            <person name="Grigoriev I.V."/>
        </authorList>
    </citation>
    <scope>NUCLEOTIDE SEQUENCE</scope>
    <source>
        <strain evidence="1">TFB10827</strain>
    </source>
</reference>
<dbReference type="Proteomes" id="UP001163828">
    <property type="component" value="Unassembled WGS sequence"/>
</dbReference>
<gene>
    <name evidence="1" type="ORF">F5050DRAFT_1808633</name>
</gene>
<evidence type="ECO:0000313" key="1">
    <source>
        <dbReference type="EMBL" id="KAJ3995465.1"/>
    </source>
</evidence>
<name>A0ABQ8QA99_9AGAR</name>
<accession>A0ABQ8QA99</accession>
<evidence type="ECO:0000313" key="2">
    <source>
        <dbReference type="Proteomes" id="UP001163828"/>
    </source>
</evidence>
<keyword evidence="2" id="KW-1185">Reference proteome</keyword>
<comment type="caution">
    <text evidence="1">The sequence shown here is derived from an EMBL/GenBank/DDBJ whole genome shotgun (WGS) entry which is preliminary data.</text>
</comment>
<protein>
    <submittedName>
        <fullName evidence="1">Uncharacterized protein</fullName>
    </submittedName>
</protein>
<sequence length="199" mass="23314">MIPPRVRHQSEYRLFALQESTRSFVDEYERQPTERGAVVKAIQLAWAWSECASLEERTSKIHISFEKLPRGFLETVIAMDPEDLTVLPPRVLAEAAGESWAVVQHYALHREPPCVMFQDGHEVVVYMGRDWFYSFGSIEQSLIFIDDHWNCSPDWQKTDRSTGKGTTVLREEIEHEFGQECNFSDGMRRVWKWLCVEFR</sequence>
<dbReference type="EMBL" id="MU790652">
    <property type="protein sequence ID" value="KAJ3995465.1"/>
    <property type="molecule type" value="Genomic_DNA"/>
</dbReference>